<feature type="region of interest" description="Disordered" evidence="1">
    <location>
        <begin position="331"/>
        <end position="362"/>
    </location>
</feature>
<dbReference type="EMBL" id="BEZZ01000099">
    <property type="protein sequence ID" value="GCC25809.1"/>
    <property type="molecule type" value="Genomic_DNA"/>
</dbReference>
<evidence type="ECO:0000313" key="2">
    <source>
        <dbReference type="EMBL" id="GCC25809.1"/>
    </source>
</evidence>
<protein>
    <submittedName>
        <fullName evidence="2">Uncharacterized protein</fullName>
    </submittedName>
</protein>
<evidence type="ECO:0000256" key="1">
    <source>
        <dbReference type="SAM" id="MobiDB-lite"/>
    </source>
</evidence>
<feature type="region of interest" description="Disordered" evidence="1">
    <location>
        <begin position="138"/>
        <end position="163"/>
    </location>
</feature>
<comment type="caution">
    <text evidence="2">The sequence shown here is derived from an EMBL/GenBank/DDBJ whole genome shotgun (WGS) entry which is preliminary data.</text>
</comment>
<feature type="compositionally biased region" description="Low complexity" evidence="1">
    <location>
        <begin position="331"/>
        <end position="349"/>
    </location>
</feature>
<organism evidence="2 3">
    <name type="scientific">Chiloscyllium punctatum</name>
    <name type="common">Brownbanded bambooshark</name>
    <name type="synonym">Hemiscyllium punctatum</name>
    <dbReference type="NCBI Taxonomy" id="137246"/>
    <lineage>
        <taxon>Eukaryota</taxon>
        <taxon>Metazoa</taxon>
        <taxon>Chordata</taxon>
        <taxon>Craniata</taxon>
        <taxon>Vertebrata</taxon>
        <taxon>Chondrichthyes</taxon>
        <taxon>Elasmobranchii</taxon>
        <taxon>Galeomorphii</taxon>
        <taxon>Galeoidea</taxon>
        <taxon>Orectolobiformes</taxon>
        <taxon>Hemiscylliidae</taxon>
        <taxon>Chiloscyllium</taxon>
    </lineage>
</organism>
<evidence type="ECO:0000313" key="3">
    <source>
        <dbReference type="Proteomes" id="UP000287033"/>
    </source>
</evidence>
<feature type="compositionally biased region" description="Polar residues" evidence="1">
    <location>
        <begin position="350"/>
        <end position="362"/>
    </location>
</feature>
<gene>
    <name evidence="2" type="ORF">chiPu_0004221</name>
</gene>
<reference evidence="2 3" key="1">
    <citation type="journal article" date="2018" name="Nat. Ecol. Evol.">
        <title>Shark genomes provide insights into elasmobranch evolution and the origin of vertebrates.</title>
        <authorList>
            <person name="Hara Y"/>
            <person name="Yamaguchi K"/>
            <person name="Onimaru K"/>
            <person name="Kadota M"/>
            <person name="Koyanagi M"/>
            <person name="Keeley SD"/>
            <person name="Tatsumi K"/>
            <person name="Tanaka K"/>
            <person name="Motone F"/>
            <person name="Kageyama Y"/>
            <person name="Nozu R"/>
            <person name="Adachi N"/>
            <person name="Nishimura O"/>
            <person name="Nakagawa R"/>
            <person name="Tanegashima C"/>
            <person name="Kiyatake I"/>
            <person name="Matsumoto R"/>
            <person name="Murakumo K"/>
            <person name="Nishida K"/>
            <person name="Terakita A"/>
            <person name="Kuratani S"/>
            <person name="Sato K"/>
            <person name="Hyodo S Kuraku.S."/>
        </authorList>
    </citation>
    <scope>NUCLEOTIDE SEQUENCE [LARGE SCALE GENOMIC DNA]</scope>
</reference>
<dbReference type="Proteomes" id="UP000287033">
    <property type="component" value="Unassembled WGS sequence"/>
</dbReference>
<accession>A0A401S5Z6</accession>
<proteinExistence type="predicted"/>
<sequence>MAPVGTRRVLAPVGTWPGGALVHIRATAPVPGQGVAGIACALEPSRARDAQLLAGVAQAGIQGLARAEVVRERVTVAAAARGAPAQTIEADLGAAAIACLAGGERRAEPGLGWRPAVRAGAGLLAQGVAVRPRALARHRRQRPEGHQGQGGALGVERSGVGDRAGPGQLDWPAHASEAELAEVAVDPVVAAHAVRPGEANPRGPGTGRGGGGEVDAAVRGACAEGLPGPVGVGALLSPRGPEEAPQRLVLLVAVPAGQLEPQPQPAAGARRPGEARLQQAVDVPRLPFVLDRRQVPAVGLAAVQRPPEGLGDHVRRVAGVAGAVGRVRGRCGPVTPQGAQQELVQQQQQHLPSAWQQSVPQT</sequence>
<keyword evidence="3" id="KW-1185">Reference proteome</keyword>
<name>A0A401S5Z6_CHIPU</name>
<dbReference type="AlphaFoldDB" id="A0A401S5Z6"/>